<keyword evidence="2" id="KW-1185">Reference proteome</keyword>
<dbReference type="Proteomes" id="UP001054945">
    <property type="component" value="Unassembled WGS sequence"/>
</dbReference>
<protein>
    <submittedName>
        <fullName evidence="1">Uncharacterized protein</fullName>
    </submittedName>
</protein>
<reference evidence="1 2" key="1">
    <citation type="submission" date="2021-06" db="EMBL/GenBank/DDBJ databases">
        <title>Caerostris extrusa draft genome.</title>
        <authorList>
            <person name="Kono N."/>
            <person name="Arakawa K."/>
        </authorList>
    </citation>
    <scope>NUCLEOTIDE SEQUENCE [LARGE SCALE GENOMIC DNA]</scope>
</reference>
<comment type="caution">
    <text evidence="1">The sequence shown here is derived from an EMBL/GenBank/DDBJ whole genome shotgun (WGS) entry which is preliminary data.</text>
</comment>
<proteinExistence type="predicted"/>
<gene>
    <name evidence="1" type="ORF">CEXT_397951</name>
</gene>
<name>A0AAV4XRP2_CAEEX</name>
<organism evidence="1 2">
    <name type="scientific">Caerostris extrusa</name>
    <name type="common">Bark spider</name>
    <name type="synonym">Caerostris bankana</name>
    <dbReference type="NCBI Taxonomy" id="172846"/>
    <lineage>
        <taxon>Eukaryota</taxon>
        <taxon>Metazoa</taxon>
        <taxon>Ecdysozoa</taxon>
        <taxon>Arthropoda</taxon>
        <taxon>Chelicerata</taxon>
        <taxon>Arachnida</taxon>
        <taxon>Araneae</taxon>
        <taxon>Araneomorphae</taxon>
        <taxon>Entelegynae</taxon>
        <taxon>Araneoidea</taxon>
        <taxon>Araneidae</taxon>
        <taxon>Caerostris</taxon>
    </lineage>
</organism>
<evidence type="ECO:0000313" key="2">
    <source>
        <dbReference type="Proteomes" id="UP001054945"/>
    </source>
</evidence>
<accession>A0AAV4XRP2</accession>
<evidence type="ECO:0000313" key="1">
    <source>
        <dbReference type="EMBL" id="GIY97840.1"/>
    </source>
</evidence>
<sequence length="103" mass="11707">MQSGWIYMGRRYFLDIDLCIVNDASQLCLVSGRIVCGAEWWKSDFQWKRYNALLMMVRSDGGTAVSVCATSQSGVVRWCRECMNYAILFLNRSKALGIVGLHD</sequence>
<dbReference type="EMBL" id="BPLR01000842">
    <property type="protein sequence ID" value="GIY97840.1"/>
    <property type="molecule type" value="Genomic_DNA"/>
</dbReference>
<dbReference type="AlphaFoldDB" id="A0AAV4XRP2"/>